<evidence type="ECO:0000313" key="6">
    <source>
        <dbReference type="Proteomes" id="UP000324222"/>
    </source>
</evidence>
<dbReference type="InterPro" id="IPR032675">
    <property type="entry name" value="LRR_dom_sf"/>
</dbReference>
<proteinExistence type="predicted"/>
<evidence type="ECO:0000313" key="5">
    <source>
        <dbReference type="EMBL" id="MPC38623.1"/>
    </source>
</evidence>
<dbReference type="SUPFAM" id="SSF52058">
    <property type="entry name" value="L domain-like"/>
    <property type="match status" value="1"/>
</dbReference>
<dbReference type="AlphaFoldDB" id="A0A5B7F0K1"/>
<keyword evidence="2" id="KW-0732">Signal</keyword>
<organism evidence="5 6">
    <name type="scientific">Portunus trituberculatus</name>
    <name type="common">Swimming crab</name>
    <name type="synonym">Neptunus trituberculatus</name>
    <dbReference type="NCBI Taxonomy" id="210409"/>
    <lineage>
        <taxon>Eukaryota</taxon>
        <taxon>Metazoa</taxon>
        <taxon>Ecdysozoa</taxon>
        <taxon>Arthropoda</taxon>
        <taxon>Crustacea</taxon>
        <taxon>Multicrustacea</taxon>
        <taxon>Malacostraca</taxon>
        <taxon>Eumalacostraca</taxon>
        <taxon>Eucarida</taxon>
        <taxon>Decapoda</taxon>
        <taxon>Pleocyemata</taxon>
        <taxon>Brachyura</taxon>
        <taxon>Eubrachyura</taxon>
        <taxon>Portunoidea</taxon>
        <taxon>Portunidae</taxon>
        <taxon>Portuninae</taxon>
        <taxon>Portunus</taxon>
    </lineage>
</organism>
<dbReference type="InterPro" id="IPR001611">
    <property type="entry name" value="Leu-rich_rpt"/>
</dbReference>
<dbReference type="Gene3D" id="3.80.10.10">
    <property type="entry name" value="Ribonuclease Inhibitor"/>
    <property type="match status" value="1"/>
</dbReference>
<keyword evidence="3" id="KW-0677">Repeat</keyword>
<keyword evidence="6" id="KW-1185">Reference proteome</keyword>
<dbReference type="PANTHER" id="PTHR24364:SF18">
    <property type="entry name" value="LP06937P"/>
    <property type="match status" value="1"/>
</dbReference>
<dbReference type="PROSITE" id="PS51450">
    <property type="entry name" value="LRR"/>
    <property type="match status" value="1"/>
</dbReference>
<dbReference type="InterPro" id="IPR052286">
    <property type="entry name" value="Wnt_signaling_inhibitor"/>
</dbReference>
<dbReference type="PANTHER" id="PTHR24364">
    <property type="entry name" value="LP06937P"/>
    <property type="match status" value="1"/>
</dbReference>
<keyword evidence="5" id="KW-0503">Monooxygenase</keyword>
<name>A0A5B7F0K1_PORTR</name>
<dbReference type="OrthoDB" id="676979at2759"/>
<sequence length="479" mass="52981">MSHVISPRGSRSAPLHDTKYVTSSQGETLHGGSHQDEGTRRQKQHGMLGDMHRPALLDAPQRLVQAPSEKVKAWPVYVPHGWKYLAGEMRRSGKHDGRGWPALGLPHPDKITLPYLKRLETEGSLSSAFENTTSLAMTSLLVLLLVAAAAATRPCPDANAIYPCTCTTEDIGTAIHLNMDCSDVTSDSRLQSVFQASFPFSNFWSLTINPVISHPALTTLSPYVFGEVTFVHVLIDNTYIHTVHEEAFSASHSTLTNLTLINSKINEFPFETMASFLHLRNLSLSNNRFPSLPNLESTSLEVLDLSHNTALTFTQDTLKGTPQLRDIYLHNMDITYFPANVFSSLNRLKLVDLSNNVLKGKLEQAIFRVPLDSVEEIRLNDNSITGIASTAITGMHRTATVDFSNNHITALEWDDWYPLLDQLTGVGAVDLSGNPLQCSCDLVWLLLDEDELDKITDTTTCVDGTPMKNVDINDLLLMC</sequence>
<dbReference type="Pfam" id="PF13855">
    <property type="entry name" value="LRR_8"/>
    <property type="match status" value="1"/>
</dbReference>
<dbReference type="GO" id="GO:0016020">
    <property type="term" value="C:membrane"/>
    <property type="evidence" value="ECO:0007669"/>
    <property type="project" value="TreeGrafter"/>
</dbReference>
<dbReference type="EMBL" id="VSRR010004124">
    <property type="protein sequence ID" value="MPC38623.1"/>
    <property type="molecule type" value="Genomic_DNA"/>
</dbReference>
<dbReference type="Proteomes" id="UP000324222">
    <property type="component" value="Unassembled WGS sequence"/>
</dbReference>
<reference evidence="5 6" key="1">
    <citation type="submission" date="2019-05" db="EMBL/GenBank/DDBJ databases">
        <title>Another draft genome of Portunus trituberculatus and its Hox gene families provides insights of decapod evolution.</title>
        <authorList>
            <person name="Jeong J.-H."/>
            <person name="Song I."/>
            <person name="Kim S."/>
            <person name="Choi T."/>
            <person name="Kim D."/>
            <person name="Ryu S."/>
            <person name="Kim W."/>
        </authorList>
    </citation>
    <scope>NUCLEOTIDE SEQUENCE [LARGE SCALE GENOMIC DNA]</scope>
    <source>
        <tissue evidence="5">Muscle</tissue>
    </source>
</reference>
<dbReference type="GO" id="GO:0004497">
    <property type="term" value="F:monooxygenase activity"/>
    <property type="evidence" value="ECO:0007669"/>
    <property type="project" value="UniProtKB-KW"/>
</dbReference>
<keyword evidence="5" id="KW-0560">Oxidoreductase</keyword>
<feature type="region of interest" description="Disordered" evidence="4">
    <location>
        <begin position="1"/>
        <end position="45"/>
    </location>
</feature>
<evidence type="ECO:0000256" key="3">
    <source>
        <dbReference type="ARBA" id="ARBA00022737"/>
    </source>
</evidence>
<keyword evidence="1" id="KW-0433">Leucine-rich repeat</keyword>
<evidence type="ECO:0000256" key="1">
    <source>
        <dbReference type="ARBA" id="ARBA00022614"/>
    </source>
</evidence>
<evidence type="ECO:0000256" key="2">
    <source>
        <dbReference type="ARBA" id="ARBA00022729"/>
    </source>
</evidence>
<gene>
    <name evidence="5" type="primary">LUCB_0</name>
    <name evidence="5" type="ORF">E2C01_032134</name>
</gene>
<protein>
    <submittedName>
        <fullName evidence="5">Oplophorus-luciferin 2-monooxygenase non-catalytic subunit</fullName>
    </submittedName>
</protein>
<accession>A0A5B7F0K1</accession>
<evidence type="ECO:0000256" key="4">
    <source>
        <dbReference type="SAM" id="MobiDB-lite"/>
    </source>
</evidence>
<comment type="caution">
    <text evidence="5">The sequence shown here is derived from an EMBL/GenBank/DDBJ whole genome shotgun (WGS) entry which is preliminary data.</text>
</comment>